<dbReference type="GeneID" id="26904819"/>
<feature type="compositionally biased region" description="Low complexity" evidence="1">
    <location>
        <begin position="117"/>
        <end position="132"/>
    </location>
</feature>
<evidence type="ECO:0000256" key="1">
    <source>
        <dbReference type="SAM" id="MobiDB-lite"/>
    </source>
</evidence>
<dbReference type="Proteomes" id="UP000037923">
    <property type="component" value="Unassembled WGS sequence"/>
</dbReference>
<dbReference type="AlphaFoldDB" id="A0A0M9G2P3"/>
<accession>A0A0M9G2P3</accession>
<dbReference type="VEuPathDB" id="TriTrypDB:LpyrH10_07_3350"/>
<protein>
    <submittedName>
        <fullName evidence="2">Uncharacterized protein</fullName>
    </submittedName>
</protein>
<sequence length="642" mass="69226">MRDLLTLFVEASLAKGEWLAALNVLPKTTTTAAAQHLEAQSGLSAHYHHIARILVENGNWLAALAALRCAPSPLPSPSTSPSGCTYSSAYLDARVRVYHDLLLRYYKEKTAELDGDAPPASTSPAQPASPNAAEWEKTLMGALALAAEAFYVRPPSITAGKGTVGGPSEAATASLVGTPPPPPPSSSSPPSSPRLPEEPESASAAALLTWCQAQLCAAPVTPSLSVAQKEAMMAQLRAASQAALRGAAVAHHTAASSAPSDLSALDAPAAAPSAPDAQATADHSNEARHDFQKEKTPTTARPFPATSAATEEEAKLHALLQSAHSTRNDWSIALDLLHRVPAERVTPHVFTALCRLLAKRRRISEFDLLVRTYVFPADPELSQSEQVPPLAAAPTQATAAVLCADAVVLKTIAEAFRRLRCPRLAKELLLSRPLRAHLTPSAAVPVVMVLRDAEAYAEVIEWWTALRNGEPTPRYPLLNHAKLSSYVASCVLRRARSSDGVEPKSTFSSDAGWVEALRVFESAERAAPDPALVLLFKLRLLRQVRQWEAAMQLFSEFSANHPFPEGILWGSRHNSSINRHKNSSSSSRGDHAHRATRNSTEYPTTIENVFAVLTEERAEQWLPAEALRELRQEVTQYRHPAT</sequence>
<organism evidence="2 3">
    <name type="scientific">Leptomonas pyrrhocoris</name>
    <name type="common">Firebug parasite</name>
    <dbReference type="NCBI Taxonomy" id="157538"/>
    <lineage>
        <taxon>Eukaryota</taxon>
        <taxon>Discoba</taxon>
        <taxon>Euglenozoa</taxon>
        <taxon>Kinetoplastea</taxon>
        <taxon>Metakinetoplastina</taxon>
        <taxon>Trypanosomatida</taxon>
        <taxon>Trypanosomatidae</taxon>
        <taxon>Leishmaniinae</taxon>
        <taxon>Leptomonas</taxon>
    </lineage>
</organism>
<gene>
    <name evidence="2" type="ORF">ABB37_04528</name>
</gene>
<feature type="region of interest" description="Disordered" evidence="1">
    <location>
        <begin position="113"/>
        <end position="132"/>
    </location>
</feature>
<reference evidence="2 3" key="1">
    <citation type="submission" date="2015-07" db="EMBL/GenBank/DDBJ databases">
        <title>High-quality genome of monoxenous trypanosomatid Leptomonas pyrrhocoris.</title>
        <authorList>
            <person name="Flegontov P."/>
            <person name="Butenko A."/>
            <person name="Firsov S."/>
            <person name="Vlcek C."/>
            <person name="Logacheva M.D."/>
            <person name="Field M."/>
            <person name="Filatov D."/>
            <person name="Flegontova O."/>
            <person name="Gerasimov E."/>
            <person name="Jackson A.P."/>
            <person name="Kelly S."/>
            <person name="Opperdoes F."/>
            <person name="O'Reilly A."/>
            <person name="Votypka J."/>
            <person name="Yurchenko V."/>
            <person name="Lukes J."/>
        </authorList>
    </citation>
    <scope>NUCLEOTIDE SEQUENCE [LARGE SCALE GENOMIC DNA]</scope>
    <source>
        <strain evidence="2">H10</strain>
    </source>
</reference>
<feature type="compositionally biased region" description="Basic and acidic residues" evidence="1">
    <location>
        <begin position="283"/>
        <end position="296"/>
    </location>
</feature>
<feature type="region of interest" description="Disordered" evidence="1">
    <location>
        <begin position="162"/>
        <end position="201"/>
    </location>
</feature>
<dbReference type="OrthoDB" id="273685at2759"/>
<dbReference type="RefSeq" id="XP_015659629.1">
    <property type="nucleotide sequence ID" value="XM_015802228.1"/>
</dbReference>
<evidence type="ECO:0000313" key="3">
    <source>
        <dbReference type="Proteomes" id="UP000037923"/>
    </source>
</evidence>
<keyword evidence="3" id="KW-1185">Reference proteome</keyword>
<name>A0A0M9G2P3_LEPPY</name>
<comment type="caution">
    <text evidence="2">The sequence shown here is derived from an EMBL/GenBank/DDBJ whole genome shotgun (WGS) entry which is preliminary data.</text>
</comment>
<evidence type="ECO:0000313" key="2">
    <source>
        <dbReference type="EMBL" id="KPA81190.1"/>
    </source>
</evidence>
<feature type="region of interest" description="Disordered" evidence="1">
    <location>
        <begin position="259"/>
        <end position="308"/>
    </location>
</feature>
<dbReference type="EMBL" id="LGTL01000007">
    <property type="protein sequence ID" value="KPA81190.1"/>
    <property type="molecule type" value="Genomic_DNA"/>
</dbReference>
<proteinExistence type="predicted"/>
<feature type="region of interest" description="Disordered" evidence="1">
    <location>
        <begin position="574"/>
        <end position="600"/>
    </location>
</feature>
<feature type="compositionally biased region" description="Low complexity" evidence="1">
    <location>
        <begin position="259"/>
        <end position="282"/>
    </location>
</feature>
<feature type="compositionally biased region" description="Low complexity" evidence="1">
    <location>
        <begin position="574"/>
        <end position="587"/>
    </location>
</feature>
<feature type="compositionally biased region" description="Pro residues" evidence="1">
    <location>
        <begin position="178"/>
        <end position="193"/>
    </location>
</feature>
<dbReference type="OMA" id="LWWELLR"/>